<organism evidence="2 3">
    <name type="scientific">Apibacter mensalis</name>
    <dbReference type="NCBI Taxonomy" id="1586267"/>
    <lineage>
        <taxon>Bacteria</taxon>
        <taxon>Pseudomonadati</taxon>
        <taxon>Bacteroidota</taxon>
        <taxon>Flavobacteriia</taxon>
        <taxon>Flavobacteriales</taxon>
        <taxon>Weeksellaceae</taxon>
        <taxon>Apibacter</taxon>
    </lineage>
</organism>
<evidence type="ECO:0000256" key="1">
    <source>
        <dbReference type="SAM" id="SignalP"/>
    </source>
</evidence>
<proteinExistence type="predicted"/>
<feature type="chain" id="PRO_5007049716" evidence="1">
    <location>
        <begin position="23"/>
        <end position="187"/>
    </location>
</feature>
<dbReference type="Proteomes" id="UP000182761">
    <property type="component" value="Unassembled WGS sequence"/>
</dbReference>
<dbReference type="STRING" id="1586267.GCA_001418685_00052"/>
<evidence type="ECO:0000313" key="2">
    <source>
        <dbReference type="EMBL" id="CVK15241.1"/>
    </source>
</evidence>
<dbReference type="RefSeq" id="WP_055424480.1">
    <property type="nucleotide sequence ID" value="NZ_FCOR01000001.1"/>
</dbReference>
<dbReference type="EMBL" id="FCOR01000001">
    <property type="protein sequence ID" value="CVK15241.1"/>
    <property type="molecule type" value="Genomic_DNA"/>
</dbReference>
<keyword evidence="3" id="KW-1185">Reference proteome</keyword>
<protein>
    <submittedName>
        <fullName evidence="2">Uncharacterized protein</fullName>
    </submittedName>
</protein>
<evidence type="ECO:0000313" key="3">
    <source>
        <dbReference type="Proteomes" id="UP000182761"/>
    </source>
</evidence>
<accession>A0A0X3ALH7</accession>
<reference evidence="2 3" key="1">
    <citation type="submission" date="2016-01" db="EMBL/GenBank/DDBJ databases">
        <authorList>
            <person name="McClelland M."/>
            <person name="Jain A."/>
            <person name="Saraogi P."/>
            <person name="Mendelson R."/>
            <person name="Westerman R."/>
            <person name="SanMiguel P."/>
            <person name="Csonka L."/>
        </authorList>
    </citation>
    <scope>NUCLEOTIDE SEQUENCE [LARGE SCALE GENOMIC DNA]</scope>
    <source>
        <strain evidence="2 3">R-53146</strain>
    </source>
</reference>
<keyword evidence="1" id="KW-0732">Signal</keyword>
<feature type="signal peptide" evidence="1">
    <location>
        <begin position="1"/>
        <end position="22"/>
    </location>
</feature>
<gene>
    <name evidence="2" type="ORF">Ga0061079_10153</name>
</gene>
<dbReference type="PROSITE" id="PS51257">
    <property type="entry name" value="PROKAR_LIPOPROTEIN"/>
    <property type="match status" value="1"/>
</dbReference>
<sequence>MKKILSIVVIALCFNFVFTSCSDDDNGNVVVNTDTISKVFEIESSFRFDNQLGWVINGELRPAIINGDHLLIYRLSTVTGSGKDVWQLIPRTLYLDLDNDRITESEFSYDYDFSIEDFNIYARGNYDLTLTPGLINEQVFRIVIIPGSNTGNAFSGKMPIDYKKYNEVIKYYHIDDSKVIKLQPIIK</sequence>
<name>A0A0X3ALH7_9FLAO</name>
<dbReference type="OrthoDB" id="1524444at2"/>
<dbReference type="AlphaFoldDB" id="A0A0X3ALH7"/>